<evidence type="ECO:0000256" key="1">
    <source>
        <dbReference type="SAM" id="SignalP"/>
    </source>
</evidence>
<sequence>MDELFMVLIIILCVPVVCYRRPSRQEEHEKAVRLLGLTTAAGQRFFEAIHASPNAKLFRWMHKPLTPYFGDANHLSVTQYEINASCWLLR</sequence>
<dbReference type="AlphaFoldDB" id="A0A225W3E0"/>
<keyword evidence="3" id="KW-1185">Reference proteome</keyword>
<evidence type="ECO:0000313" key="2">
    <source>
        <dbReference type="EMBL" id="OWZ11527.1"/>
    </source>
</evidence>
<evidence type="ECO:0000313" key="3">
    <source>
        <dbReference type="Proteomes" id="UP000198211"/>
    </source>
</evidence>
<comment type="caution">
    <text evidence="2">The sequence shown here is derived from an EMBL/GenBank/DDBJ whole genome shotgun (WGS) entry which is preliminary data.</text>
</comment>
<keyword evidence="1" id="KW-0732">Signal</keyword>
<proteinExistence type="predicted"/>
<evidence type="ECO:0008006" key="4">
    <source>
        <dbReference type="Google" id="ProtNLM"/>
    </source>
</evidence>
<accession>A0A225W3E0</accession>
<gene>
    <name evidence="2" type="ORF">PHMEG_00015435</name>
</gene>
<protein>
    <recommendedName>
        <fullName evidence="4">RxLR effector protein</fullName>
    </recommendedName>
</protein>
<dbReference type="Proteomes" id="UP000198211">
    <property type="component" value="Unassembled WGS sequence"/>
</dbReference>
<feature type="chain" id="PRO_5012872469" description="RxLR effector protein" evidence="1">
    <location>
        <begin position="19"/>
        <end position="90"/>
    </location>
</feature>
<name>A0A225W3E0_9STRA</name>
<feature type="signal peptide" evidence="1">
    <location>
        <begin position="1"/>
        <end position="18"/>
    </location>
</feature>
<reference evidence="3" key="1">
    <citation type="submission" date="2017-03" db="EMBL/GenBank/DDBJ databases">
        <title>Phytopthora megakarya and P. palmivora, two closely related causual agents of cacao black pod achieved similar genome size and gene model numbers by different mechanisms.</title>
        <authorList>
            <person name="Ali S."/>
            <person name="Shao J."/>
            <person name="Larry D.J."/>
            <person name="Kronmiller B."/>
            <person name="Shen D."/>
            <person name="Strem M.D."/>
            <person name="Melnick R.L."/>
            <person name="Guiltinan M.J."/>
            <person name="Tyler B.M."/>
            <person name="Meinhardt L.W."/>
            <person name="Bailey B.A."/>
        </authorList>
    </citation>
    <scope>NUCLEOTIDE SEQUENCE [LARGE SCALE GENOMIC DNA]</scope>
    <source>
        <strain evidence="3">zdho120</strain>
    </source>
</reference>
<dbReference type="EMBL" id="NBNE01002099">
    <property type="protein sequence ID" value="OWZ11527.1"/>
    <property type="molecule type" value="Genomic_DNA"/>
</dbReference>
<dbReference type="OrthoDB" id="126214at2759"/>
<organism evidence="2 3">
    <name type="scientific">Phytophthora megakarya</name>
    <dbReference type="NCBI Taxonomy" id="4795"/>
    <lineage>
        <taxon>Eukaryota</taxon>
        <taxon>Sar</taxon>
        <taxon>Stramenopiles</taxon>
        <taxon>Oomycota</taxon>
        <taxon>Peronosporomycetes</taxon>
        <taxon>Peronosporales</taxon>
        <taxon>Peronosporaceae</taxon>
        <taxon>Phytophthora</taxon>
    </lineage>
</organism>